<dbReference type="EMBL" id="JACTNZ010000001">
    <property type="protein sequence ID" value="KAG5563953.1"/>
    <property type="molecule type" value="Genomic_DNA"/>
</dbReference>
<comment type="caution">
    <text evidence="1">The sequence shown here is derived from an EMBL/GenBank/DDBJ whole genome shotgun (WGS) entry which is preliminary data.</text>
</comment>
<dbReference type="Proteomes" id="UP000823749">
    <property type="component" value="Chromosome 1"/>
</dbReference>
<protein>
    <submittedName>
        <fullName evidence="1">Uncharacterized protein</fullName>
    </submittedName>
</protein>
<evidence type="ECO:0000313" key="1">
    <source>
        <dbReference type="EMBL" id="KAG5563953.1"/>
    </source>
</evidence>
<reference evidence="1" key="1">
    <citation type="submission" date="2020-08" db="EMBL/GenBank/DDBJ databases">
        <title>Plant Genome Project.</title>
        <authorList>
            <person name="Zhang R.-G."/>
        </authorList>
    </citation>
    <scope>NUCLEOTIDE SEQUENCE</scope>
    <source>
        <strain evidence="1">WSP0</strain>
        <tissue evidence="1">Leaf</tissue>
    </source>
</reference>
<dbReference type="AlphaFoldDB" id="A0AAV6LFN4"/>
<accession>A0AAV6LFN4</accession>
<keyword evidence="2" id="KW-1185">Reference proteome</keyword>
<evidence type="ECO:0000313" key="2">
    <source>
        <dbReference type="Proteomes" id="UP000823749"/>
    </source>
</evidence>
<proteinExistence type="predicted"/>
<gene>
    <name evidence="1" type="ORF">RHGRI_000210</name>
</gene>
<sequence>MDCNRVVNALWRVSFPTKRWDDYRNLNSSKDYVFVIFLEKEMKLLVYWCGLRNLKLNYSPWTSCGRFLREWSILMKNGSRPSRLTPNKVSLILPPLFSNVILLSFVHV</sequence>
<name>A0AAV6LFN4_9ERIC</name>
<organism evidence="1 2">
    <name type="scientific">Rhododendron griersonianum</name>
    <dbReference type="NCBI Taxonomy" id="479676"/>
    <lineage>
        <taxon>Eukaryota</taxon>
        <taxon>Viridiplantae</taxon>
        <taxon>Streptophyta</taxon>
        <taxon>Embryophyta</taxon>
        <taxon>Tracheophyta</taxon>
        <taxon>Spermatophyta</taxon>
        <taxon>Magnoliopsida</taxon>
        <taxon>eudicotyledons</taxon>
        <taxon>Gunneridae</taxon>
        <taxon>Pentapetalae</taxon>
        <taxon>asterids</taxon>
        <taxon>Ericales</taxon>
        <taxon>Ericaceae</taxon>
        <taxon>Ericoideae</taxon>
        <taxon>Rhodoreae</taxon>
        <taxon>Rhododendron</taxon>
    </lineage>
</organism>